<proteinExistence type="predicted"/>
<accession>A0A5N4CGQ2</accession>
<dbReference type="GO" id="GO:0006590">
    <property type="term" value="P:thyroid hormone generation"/>
    <property type="evidence" value="ECO:0007669"/>
    <property type="project" value="TreeGrafter"/>
</dbReference>
<evidence type="ECO:0000256" key="2">
    <source>
        <dbReference type="ARBA" id="ARBA00022525"/>
    </source>
</evidence>
<keyword evidence="2" id="KW-0964">Secreted</keyword>
<comment type="subcellular location">
    <subcellularLocation>
        <location evidence="1">Secreted</location>
    </subcellularLocation>
</comment>
<dbReference type="GO" id="GO:0005615">
    <property type="term" value="C:extracellular space"/>
    <property type="evidence" value="ECO:0007669"/>
    <property type="project" value="TreeGrafter"/>
</dbReference>
<gene>
    <name evidence="5" type="ORF">Cadr_000022828</name>
</gene>
<dbReference type="Proteomes" id="UP000299084">
    <property type="component" value="Unassembled WGS sequence"/>
</dbReference>
<organism evidence="5 6">
    <name type="scientific">Camelus dromedarius</name>
    <name type="common">Dromedary</name>
    <name type="synonym">Arabian camel</name>
    <dbReference type="NCBI Taxonomy" id="9838"/>
    <lineage>
        <taxon>Eukaryota</taxon>
        <taxon>Metazoa</taxon>
        <taxon>Chordata</taxon>
        <taxon>Craniata</taxon>
        <taxon>Vertebrata</taxon>
        <taxon>Euteleostomi</taxon>
        <taxon>Mammalia</taxon>
        <taxon>Eutheria</taxon>
        <taxon>Laurasiatheria</taxon>
        <taxon>Artiodactyla</taxon>
        <taxon>Tylopoda</taxon>
        <taxon>Camelidae</taxon>
        <taxon>Camelus</taxon>
    </lineage>
</organism>
<name>A0A5N4CGQ2_CAMDR</name>
<reference evidence="5 6" key="1">
    <citation type="journal article" date="2019" name="Mol. Ecol. Resour.">
        <title>Improving Illumina assemblies with Hi-C and long reads: an example with the North African dromedary.</title>
        <authorList>
            <person name="Elbers J.P."/>
            <person name="Rogers M.F."/>
            <person name="Perelman P.L."/>
            <person name="Proskuryakova A.A."/>
            <person name="Serdyukova N.A."/>
            <person name="Johnson W.E."/>
            <person name="Horin P."/>
            <person name="Corander J."/>
            <person name="Murphy D."/>
            <person name="Burger P.A."/>
        </authorList>
    </citation>
    <scope>NUCLEOTIDE SEQUENCE [LARGE SCALE GENOMIC DNA]</scope>
    <source>
        <strain evidence="5">Drom800</strain>
        <tissue evidence="5">Blood</tissue>
    </source>
</reference>
<comment type="caution">
    <text evidence="5">The sequence shown here is derived from an EMBL/GenBank/DDBJ whole genome shotgun (WGS) entry which is preliminary data.</text>
</comment>
<evidence type="ECO:0000256" key="4">
    <source>
        <dbReference type="ARBA" id="ARBA00023180"/>
    </source>
</evidence>
<dbReference type="EMBL" id="JWIN03000025">
    <property type="protein sequence ID" value="KAB1257960.1"/>
    <property type="molecule type" value="Genomic_DNA"/>
</dbReference>
<protein>
    <submittedName>
        <fullName evidence="5">Thyroglobulin</fullName>
    </submittedName>
</protein>
<sequence>MDKEMESHENGGHQEGALGLCFGGTGGRPTDCPLLSLLVALDSWQSLALSSAVVDPSLRSFDVAHISTAAMGDFSAARDRCLLECSRHQACLITTLQTRPGAVRCLFYADTQSCTHSLQAQNCQLLLREAASHIYRKPSKCRPGFAAAPQGLGVAGGTVRACADLWLLRFLRES</sequence>
<keyword evidence="3" id="KW-0732">Signal</keyword>
<evidence type="ECO:0000313" key="6">
    <source>
        <dbReference type="Proteomes" id="UP000299084"/>
    </source>
</evidence>
<evidence type="ECO:0000256" key="3">
    <source>
        <dbReference type="ARBA" id="ARBA00022729"/>
    </source>
</evidence>
<evidence type="ECO:0000313" key="5">
    <source>
        <dbReference type="EMBL" id="KAB1257960.1"/>
    </source>
</evidence>
<keyword evidence="6" id="KW-1185">Reference proteome</keyword>
<keyword evidence="4" id="KW-0325">Glycoprotein</keyword>
<dbReference type="InterPro" id="IPR052001">
    <property type="entry name" value="MHC-II_Gamma/Thyroglobulin"/>
</dbReference>
<dbReference type="PANTHER" id="PTHR14093:SF19">
    <property type="entry name" value="THYROGLOBULIN"/>
    <property type="match status" value="1"/>
</dbReference>
<evidence type="ECO:0000256" key="1">
    <source>
        <dbReference type="ARBA" id="ARBA00004613"/>
    </source>
</evidence>
<dbReference type="PANTHER" id="PTHR14093">
    <property type="entry name" value="HLA CLASS II GAMMA CHAIN"/>
    <property type="match status" value="1"/>
</dbReference>
<dbReference type="AlphaFoldDB" id="A0A5N4CGQ2"/>